<evidence type="ECO:0000256" key="1">
    <source>
        <dbReference type="SAM" id="MobiDB-lite"/>
    </source>
</evidence>
<organism evidence="2 3">
    <name type="scientific">Roseobacter cerasinus</name>
    <dbReference type="NCBI Taxonomy" id="2602289"/>
    <lineage>
        <taxon>Bacteria</taxon>
        <taxon>Pseudomonadati</taxon>
        <taxon>Pseudomonadota</taxon>
        <taxon>Alphaproteobacteria</taxon>
        <taxon>Rhodobacterales</taxon>
        <taxon>Roseobacteraceae</taxon>
        <taxon>Roseobacter</taxon>
    </lineage>
</organism>
<name>A0A640VNM2_9RHOB</name>
<feature type="region of interest" description="Disordered" evidence="1">
    <location>
        <begin position="246"/>
        <end position="274"/>
    </location>
</feature>
<dbReference type="AlphaFoldDB" id="A0A640VNM2"/>
<sequence>MRRHAKPLAAVDVAYCGPARGARAATEGRVALQVGAARSRGISTLVLSDEAMIGTVAENIAAAALYPQISAHIAAAVSALDEQIAGVLFCPRSLDYYWGSALADAVAQGHEVPDRAVLKAIAASERSWRDVITDLAQALPGVPIRVLPFEAFAGRPEAFLQAGTGVSAPLDRDRRWLNRAPNLPELRRGLAHRSADGSALPFGMGRWNPFTPEETAALRERYADDMMWLVAGADGLATLTEDGAPIRAGQTLPTGAQTKGHGDEHEERQMARPG</sequence>
<evidence type="ECO:0000313" key="3">
    <source>
        <dbReference type="Proteomes" id="UP000436522"/>
    </source>
</evidence>
<comment type="caution">
    <text evidence="2">The sequence shown here is derived from an EMBL/GenBank/DDBJ whole genome shotgun (WGS) entry which is preliminary data.</text>
</comment>
<accession>A0A640VNM2</accession>
<gene>
    <name evidence="2" type="ORF">So717_02080</name>
</gene>
<proteinExistence type="predicted"/>
<protein>
    <submittedName>
        <fullName evidence="2">Uncharacterized protein</fullName>
    </submittedName>
</protein>
<dbReference type="Proteomes" id="UP000436522">
    <property type="component" value="Unassembled WGS sequence"/>
</dbReference>
<feature type="compositionally biased region" description="Basic and acidic residues" evidence="1">
    <location>
        <begin position="260"/>
        <end position="274"/>
    </location>
</feature>
<dbReference type="EMBL" id="BLIV01000001">
    <property type="protein sequence ID" value="GFE48455.1"/>
    <property type="molecule type" value="Genomic_DNA"/>
</dbReference>
<evidence type="ECO:0000313" key="2">
    <source>
        <dbReference type="EMBL" id="GFE48455.1"/>
    </source>
</evidence>
<reference evidence="2 3" key="1">
    <citation type="submission" date="2019-12" db="EMBL/GenBank/DDBJ databases">
        <title>Roseobacter cerasinus sp. nov., isolated from seawater around aquaculture.</title>
        <authorList>
            <person name="Muramatsu S."/>
            <person name="Takabe Y."/>
            <person name="Mori K."/>
            <person name="Takaichi S."/>
            <person name="Hanada S."/>
        </authorList>
    </citation>
    <scope>NUCLEOTIDE SEQUENCE [LARGE SCALE GENOMIC DNA]</scope>
    <source>
        <strain evidence="2 3">AI77</strain>
    </source>
</reference>
<keyword evidence="3" id="KW-1185">Reference proteome</keyword>